<dbReference type="PANTHER" id="PTHR32063:SF11">
    <property type="entry name" value="CATION OR DRUG EFFLUX SYSTEM PROTEIN"/>
    <property type="match status" value="1"/>
</dbReference>
<feature type="domain" description="SSD" evidence="10">
    <location>
        <begin position="370"/>
        <end position="496"/>
    </location>
</feature>
<evidence type="ECO:0000256" key="6">
    <source>
        <dbReference type="ARBA" id="ARBA00022692"/>
    </source>
</evidence>
<feature type="transmembrane region" description="Helical" evidence="9">
    <location>
        <begin position="1002"/>
        <end position="1028"/>
    </location>
</feature>
<dbReference type="InterPro" id="IPR001036">
    <property type="entry name" value="Acrflvin-R"/>
</dbReference>
<evidence type="ECO:0000256" key="7">
    <source>
        <dbReference type="ARBA" id="ARBA00022989"/>
    </source>
</evidence>
<dbReference type="PRINTS" id="PR00702">
    <property type="entry name" value="ACRIFLAVINRP"/>
</dbReference>
<dbReference type="PROSITE" id="PS50156">
    <property type="entry name" value="SSD"/>
    <property type="match status" value="1"/>
</dbReference>
<dbReference type="SUPFAM" id="SSF82714">
    <property type="entry name" value="Multidrug efflux transporter AcrB TolC docking domain, DN and DC subdomains"/>
    <property type="match status" value="2"/>
</dbReference>
<reference evidence="11 12" key="1">
    <citation type="submission" date="2018-03" db="EMBL/GenBank/DDBJ databases">
        <title>Genomic Encyclopedia of Type Strains, Phase III (KMG-III): the genomes of soil and plant-associated and newly described type strains.</title>
        <authorList>
            <person name="Whitman W."/>
        </authorList>
    </citation>
    <scope>NUCLEOTIDE SEQUENCE [LARGE SCALE GENOMIC DNA]</scope>
    <source>
        <strain evidence="11 12">CGMCC 1.9313</strain>
    </source>
</reference>
<dbReference type="OrthoDB" id="9758234at2"/>
<feature type="transmembrane region" description="Helical" evidence="9">
    <location>
        <begin position="397"/>
        <end position="418"/>
    </location>
</feature>
<feature type="transmembrane region" description="Helical" evidence="9">
    <location>
        <begin position="873"/>
        <end position="891"/>
    </location>
</feature>
<evidence type="ECO:0000256" key="1">
    <source>
        <dbReference type="ARBA" id="ARBA00004429"/>
    </source>
</evidence>
<dbReference type="GO" id="GO:0042910">
    <property type="term" value="F:xenobiotic transmembrane transporter activity"/>
    <property type="evidence" value="ECO:0007669"/>
    <property type="project" value="TreeGrafter"/>
</dbReference>
<dbReference type="GO" id="GO:0005886">
    <property type="term" value="C:plasma membrane"/>
    <property type="evidence" value="ECO:0007669"/>
    <property type="project" value="UniProtKB-SubCell"/>
</dbReference>
<proteinExistence type="inferred from homology"/>
<comment type="similarity">
    <text evidence="2">Belongs to the resistance-nodulation-cell division (RND) (TC 2.A.6) family.</text>
</comment>
<comment type="subcellular location">
    <subcellularLocation>
        <location evidence="1">Cell inner membrane</location>
        <topology evidence="1">Multi-pass membrane protein</topology>
    </subcellularLocation>
</comment>
<dbReference type="FunFam" id="1.20.1640.10:FF:000001">
    <property type="entry name" value="Efflux pump membrane transporter"/>
    <property type="match status" value="1"/>
</dbReference>
<dbReference type="PANTHER" id="PTHR32063">
    <property type="match status" value="1"/>
</dbReference>
<feature type="transmembrane region" description="Helical" evidence="9">
    <location>
        <begin position="341"/>
        <end position="360"/>
    </location>
</feature>
<comment type="caution">
    <text evidence="11">The sequence shown here is derived from an EMBL/GenBank/DDBJ whole genome shotgun (WGS) entry which is preliminary data.</text>
</comment>
<feature type="transmembrane region" description="Helical" evidence="9">
    <location>
        <begin position="925"/>
        <end position="948"/>
    </location>
</feature>
<evidence type="ECO:0000256" key="8">
    <source>
        <dbReference type="ARBA" id="ARBA00023136"/>
    </source>
</evidence>
<gene>
    <name evidence="11" type="ORF">B0I27_10340</name>
</gene>
<evidence type="ECO:0000259" key="10">
    <source>
        <dbReference type="PROSITE" id="PS50156"/>
    </source>
</evidence>
<dbReference type="Proteomes" id="UP000238034">
    <property type="component" value="Unassembled WGS sequence"/>
</dbReference>
<dbReference type="Pfam" id="PF00873">
    <property type="entry name" value="ACR_tran"/>
    <property type="match status" value="1"/>
</dbReference>
<keyword evidence="4" id="KW-1003">Cell membrane</keyword>
<dbReference type="EMBL" id="PVTH01000003">
    <property type="protein sequence ID" value="PRY53575.1"/>
    <property type="molecule type" value="Genomic_DNA"/>
</dbReference>
<dbReference type="NCBIfam" id="NF000282">
    <property type="entry name" value="RND_permease_1"/>
    <property type="match status" value="1"/>
</dbReference>
<evidence type="ECO:0000256" key="5">
    <source>
        <dbReference type="ARBA" id="ARBA00022519"/>
    </source>
</evidence>
<dbReference type="Gene3D" id="3.30.70.1320">
    <property type="entry name" value="Multidrug efflux transporter AcrB pore domain like"/>
    <property type="match status" value="1"/>
</dbReference>
<keyword evidence="7 9" id="KW-1133">Transmembrane helix</keyword>
<dbReference type="InterPro" id="IPR027463">
    <property type="entry name" value="AcrB_DN_DC_subdom"/>
</dbReference>
<dbReference type="SUPFAM" id="SSF82866">
    <property type="entry name" value="Multidrug efflux transporter AcrB transmembrane domain"/>
    <property type="match status" value="2"/>
</dbReference>
<feature type="transmembrane region" description="Helical" evidence="9">
    <location>
        <begin position="539"/>
        <end position="557"/>
    </location>
</feature>
<evidence type="ECO:0000256" key="3">
    <source>
        <dbReference type="ARBA" id="ARBA00022448"/>
    </source>
</evidence>
<feature type="transmembrane region" description="Helical" evidence="9">
    <location>
        <begin position="12"/>
        <end position="33"/>
    </location>
</feature>
<evidence type="ECO:0000313" key="11">
    <source>
        <dbReference type="EMBL" id="PRY53575.1"/>
    </source>
</evidence>
<feature type="transmembrane region" description="Helical" evidence="9">
    <location>
        <begin position="439"/>
        <end position="459"/>
    </location>
</feature>
<keyword evidence="6 9" id="KW-0812">Transmembrane</keyword>
<dbReference type="InterPro" id="IPR004764">
    <property type="entry name" value="MdtF-like"/>
</dbReference>
<evidence type="ECO:0000256" key="4">
    <source>
        <dbReference type="ARBA" id="ARBA00022475"/>
    </source>
</evidence>
<feature type="transmembrane region" description="Helical" evidence="9">
    <location>
        <begin position="898"/>
        <end position="919"/>
    </location>
</feature>
<evidence type="ECO:0000256" key="2">
    <source>
        <dbReference type="ARBA" id="ARBA00010942"/>
    </source>
</evidence>
<dbReference type="GO" id="GO:0015562">
    <property type="term" value="F:efflux transmembrane transporter activity"/>
    <property type="evidence" value="ECO:0007669"/>
    <property type="project" value="InterPro"/>
</dbReference>
<dbReference type="GO" id="GO:0009636">
    <property type="term" value="P:response to toxic substance"/>
    <property type="evidence" value="ECO:0007669"/>
    <property type="project" value="UniProtKB-ARBA"/>
</dbReference>
<accession>A0A2T0U6M4</accession>
<feature type="transmembrane region" description="Helical" evidence="9">
    <location>
        <begin position="969"/>
        <end position="990"/>
    </location>
</feature>
<dbReference type="Gene3D" id="3.30.2090.10">
    <property type="entry name" value="Multidrug efflux transporter AcrB TolC docking domain, DN and DC subdomains"/>
    <property type="match status" value="2"/>
</dbReference>
<evidence type="ECO:0000256" key="9">
    <source>
        <dbReference type="SAM" id="Phobius"/>
    </source>
</evidence>
<dbReference type="NCBIfam" id="TIGR00915">
    <property type="entry name" value="2A0602"/>
    <property type="match status" value="1"/>
</dbReference>
<dbReference type="AlphaFoldDB" id="A0A2T0U6M4"/>
<dbReference type="FunFam" id="3.30.70.1430:FF:000001">
    <property type="entry name" value="Efflux pump membrane transporter"/>
    <property type="match status" value="1"/>
</dbReference>
<dbReference type="RefSeq" id="WP_106292185.1">
    <property type="nucleotide sequence ID" value="NZ_PVTH01000003.1"/>
</dbReference>
<keyword evidence="12" id="KW-1185">Reference proteome</keyword>
<dbReference type="SUPFAM" id="SSF82693">
    <property type="entry name" value="Multidrug efflux transporter AcrB pore domain, PN1, PN2, PC1 and PC2 subdomains"/>
    <property type="match status" value="4"/>
</dbReference>
<sequence length="1066" mass="115777">MISEVFIRRPVTAIVISILIVMVGVIVLTTLPISQYPNIAPPTVTVSGVYTGADAETVEKTVTTPIESQINGTPGMSYMSSNSTSDGRSAITVTFDVGTDIDIATLDVQNRVGIAEPALPEAVRRLGVTTRKANTDILAVLGLYSPNGTHDMKFMSNYVNLYLRDAIMRVDGVGDVQAFGQPFSMRVWLDAGKLAQLNLTPADVSAAIQEQNVRVPGGSVGGPPQQSSQVFEFPVILDGDLDTEEEFENIVIKTGAEGSIVYLKDVARVELGEFSYATRSMVNGKTASMMAINQMPGGNAVQTYEGIQKALQELKKSFPNDLDYIISYETVSVINVSINSVIHTLIEALILVTLVVFLFLQSWRATLIPVLAIPVSIIGTFIFFTLLGFSINTLTMLAFVLAIGIVVDDAIVVVEAVQHYIDHEKLSAKEATRRAMKDITAPVIAIALILAAVFIPVGFIPGMVGQLYQQFAITIAVSVIISAFVALSLTPALCSLLLVPMNLNKESKGINKFFYKFNSWFHRVTNRYSEGVKWCIRKAPMVMIILVCIYIGTVGLFSNKSAGFIPTEDAGIFLMGITLPEGASASRTDEFLSYVTKRVQKEIPEVKNITSIAGINILNRSFKSNAGTYFVQMNHWDERQRTVAEILGQIQGMFAGAKEGSVLAVAPPAIPGLGVSGGFSLQIEEQQAGDIKNFQAAVFKFLGAANQRPEIGMAYTLFNANTPNYQLTVNREQAKKMGVSVGTIYSTISSYLGSAYINDFTRYGRNFRVVTQADTTYRQHIEDIGNLYVKNVSGSNVPLSALVTYEMVQKPSIINHYNLFRAIEVNGSAAPGYSSGDALKALEEVAAQTLPQGYTYSFSGLSAQEQESGNSTIYIFALCIVFVFLLLAALYESWSVPFSILLSVPLGVFGAILALTFLPKIDNNIFAQIGLVTLIGLAAKNAILIVEFAKERVDWGMELVAATIEAVKLRLRPIIMTSLAFILGIVPLMLSTGAGAASRQTIGWTVFGGMLAATLLAIFFVPVLFILITRLAYGKEKLAELQANYNPDEHKDTLHVDENDENDGNY</sequence>
<dbReference type="Gene3D" id="3.30.70.1430">
    <property type="entry name" value="Multidrug efflux transporter AcrB pore domain"/>
    <property type="match status" value="2"/>
</dbReference>
<protein>
    <submittedName>
        <fullName evidence="11">HAE1 family hydrophobic/amphiphilic exporter-1</fullName>
    </submittedName>
</protein>
<organism evidence="11 12">
    <name type="scientific">Arcticibacter pallidicorallinus</name>
    <dbReference type="NCBI Taxonomy" id="1259464"/>
    <lineage>
        <taxon>Bacteria</taxon>
        <taxon>Pseudomonadati</taxon>
        <taxon>Bacteroidota</taxon>
        <taxon>Sphingobacteriia</taxon>
        <taxon>Sphingobacteriales</taxon>
        <taxon>Sphingobacteriaceae</taxon>
        <taxon>Arcticibacter</taxon>
    </lineage>
</organism>
<feature type="transmembrane region" description="Helical" evidence="9">
    <location>
        <begin position="471"/>
        <end position="499"/>
    </location>
</feature>
<dbReference type="InterPro" id="IPR000731">
    <property type="entry name" value="SSD"/>
</dbReference>
<dbReference type="Gene3D" id="1.20.1640.10">
    <property type="entry name" value="Multidrug efflux transporter AcrB transmembrane domain"/>
    <property type="match status" value="2"/>
</dbReference>
<dbReference type="Gene3D" id="3.30.70.1440">
    <property type="entry name" value="Multidrug efflux transporter AcrB pore domain"/>
    <property type="match status" value="1"/>
</dbReference>
<keyword evidence="5" id="KW-0997">Cell inner membrane</keyword>
<keyword evidence="3" id="KW-0813">Transport</keyword>
<feature type="transmembrane region" description="Helical" evidence="9">
    <location>
        <begin position="367"/>
        <end position="391"/>
    </location>
</feature>
<keyword evidence="8 9" id="KW-0472">Membrane</keyword>
<evidence type="ECO:0000313" key="12">
    <source>
        <dbReference type="Proteomes" id="UP000238034"/>
    </source>
</evidence>
<name>A0A2T0U6M4_9SPHI</name>